<dbReference type="OrthoDB" id="9811823at2"/>
<dbReference type="GO" id="GO:0031119">
    <property type="term" value="P:tRNA pseudouridine synthesis"/>
    <property type="evidence" value="ECO:0007669"/>
    <property type="project" value="UniProtKB-UniRule"/>
</dbReference>
<evidence type="ECO:0000313" key="10">
    <source>
        <dbReference type="Proteomes" id="UP000438120"/>
    </source>
</evidence>
<dbReference type="EC" id="5.4.99.12" evidence="4"/>
<dbReference type="InterPro" id="IPR001406">
    <property type="entry name" value="PsdUridine_synth_TruA"/>
</dbReference>
<dbReference type="EMBL" id="VUMX01000001">
    <property type="protein sequence ID" value="MST86203.1"/>
    <property type="molecule type" value="Genomic_DNA"/>
</dbReference>
<evidence type="ECO:0000256" key="1">
    <source>
        <dbReference type="ARBA" id="ARBA00009375"/>
    </source>
</evidence>
<accession>A0A6A8MAT7</accession>
<sequence length="278" mass="32376">MTNSSNKDSKNKQEQVQTTRYKLKLTYDGHLFHGFQSQPNQRTIQGTVEEILKRMTKGKEVTVYGSGRTDAGVHSVGQVIHFDYPGNKIPPQNMIKALNSQLPMDMVFTECQIVDQDFHARFSVKGKWYRYRVSLDRFVNPFKRFYTGHYPYKVDLQRMQEAAKDLLGRHDFTSFAASGGQIEDKVRDMYYVNVQYDEKENEIIFDFIATGFLYNMVRILVAALLEIGNGRRPVHDLVRVIAAKNRLEVQQTAQASGLYLYHVFYDEVPRKYRLDLDF</sequence>
<comment type="similarity">
    <text evidence="1 4 7">Belongs to the tRNA pseudouridine synthase TruA family.</text>
</comment>
<dbReference type="NCBIfam" id="TIGR00071">
    <property type="entry name" value="hisT_truA"/>
    <property type="match status" value="1"/>
</dbReference>
<dbReference type="InterPro" id="IPR020103">
    <property type="entry name" value="PsdUridine_synth_cat_dom_sf"/>
</dbReference>
<comment type="function">
    <text evidence="4">Formation of pseudouridine at positions 38, 39 and 40 in the anticodon stem and loop of transfer RNAs.</text>
</comment>
<dbReference type="InterPro" id="IPR020095">
    <property type="entry name" value="PsdUridine_synth_TruA_C"/>
</dbReference>
<dbReference type="AlphaFoldDB" id="A0A6A8MAT7"/>
<organism evidence="9 10">
    <name type="scientific">Lactobacillus porci</name>
    <dbReference type="NCBI Taxonomy" id="2012477"/>
    <lineage>
        <taxon>Bacteria</taxon>
        <taxon>Bacillati</taxon>
        <taxon>Bacillota</taxon>
        <taxon>Bacilli</taxon>
        <taxon>Lactobacillales</taxon>
        <taxon>Lactobacillaceae</taxon>
        <taxon>Lactobacillus</taxon>
    </lineage>
</organism>
<feature type="domain" description="Pseudouridine synthase I TruA alpha/beta" evidence="8">
    <location>
        <begin position="27"/>
        <end position="122"/>
    </location>
</feature>
<feature type="binding site" evidence="4 6">
    <location>
        <position position="129"/>
    </location>
    <ligand>
        <name>substrate</name>
    </ligand>
</feature>
<evidence type="ECO:0000256" key="7">
    <source>
        <dbReference type="RuleBase" id="RU003792"/>
    </source>
</evidence>
<dbReference type="PIRSF" id="PIRSF001430">
    <property type="entry name" value="tRNA_psdUrid_synth"/>
    <property type="match status" value="1"/>
</dbReference>
<evidence type="ECO:0000256" key="5">
    <source>
        <dbReference type="PIRSR" id="PIRSR001430-1"/>
    </source>
</evidence>
<dbReference type="GO" id="GO:0160147">
    <property type="term" value="F:tRNA pseudouridine(38-40) synthase activity"/>
    <property type="evidence" value="ECO:0007669"/>
    <property type="project" value="UniProtKB-EC"/>
</dbReference>
<evidence type="ECO:0000256" key="2">
    <source>
        <dbReference type="ARBA" id="ARBA00022694"/>
    </source>
</evidence>
<dbReference type="CDD" id="cd02570">
    <property type="entry name" value="PseudoU_synth_EcTruA"/>
    <property type="match status" value="1"/>
</dbReference>
<keyword evidence="10" id="KW-1185">Reference proteome</keyword>
<feature type="domain" description="Pseudouridine synthase I TruA alpha/beta" evidence="8">
    <location>
        <begin position="162"/>
        <end position="266"/>
    </location>
</feature>
<proteinExistence type="inferred from homology"/>
<comment type="caution">
    <text evidence="4">Lacks conserved residue(s) required for the propagation of feature annotation.</text>
</comment>
<comment type="subunit">
    <text evidence="4">Homodimer.</text>
</comment>
<evidence type="ECO:0000256" key="6">
    <source>
        <dbReference type="PIRSR" id="PIRSR001430-2"/>
    </source>
</evidence>
<feature type="active site" description="Nucleophile" evidence="4 5">
    <location>
        <position position="70"/>
    </location>
</feature>
<dbReference type="Gene3D" id="3.30.70.660">
    <property type="entry name" value="Pseudouridine synthase I, catalytic domain, C-terminal subdomain"/>
    <property type="match status" value="1"/>
</dbReference>
<keyword evidence="3 4" id="KW-0413">Isomerase</keyword>
<name>A0A6A8MAT7_9LACO</name>
<comment type="caution">
    <text evidence="9">The sequence shown here is derived from an EMBL/GenBank/DDBJ whole genome shotgun (WGS) entry which is preliminary data.</text>
</comment>
<dbReference type="Pfam" id="PF01416">
    <property type="entry name" value="PseudoU_synth_1"/>
    <property type="match status" value="2"/>
</dbReference>
<evidence type="ECO:0000256" key="3">
    <source>
        <dbReference type="ARBA" id="ARBA00023235"/>
    </source>
</evidence>
<reference evidence="9 10" key="1">
    <citation type="submission" date="2019-08" db="EMBL/GenBank/DDBJ databases">
        <title>In-depth cultivation of the pig gut microbiome towards novel bacterial diversity and tailored functional studies.</title>
        <authorList>
            <person name="Wylensek D."/>
            <person name="Hitch T.C.A."/>
            <person name="Clavel T."/>
        </authorList>
    </citation>
    <scope>NUCLEOTIDE SEQUENCE [LARGE SCALE GENOMIC DNA]</scope>
    <source>
        <strain evidence="9 10">Bifido-178-WT-2B</strain>
    </source>
</reference>
<dbReference type="PANTHER" id="PTHR11142">
    <property type="entry name" value="PSEUDOURIDYLATE SYNTHASE"/>
    <property type="match status" value="1"/>
</dbReference>
<keyword evidence="2 4" id="KW-0819">tRNA processing</keyword>
<protein>
    <recommendedName>
        <fullName evidence="4">tRNA pseudouridine synthase A</fullName>
        <ecNumber evidence="4">5.4.99.12</ecNumber>
    </recommendedName>
    <alternativeName>
        <fullName evidence="4">tRNA pseudouridine(38-40) synthase</fullName>
    </alternativeName>
    <alternativeName>
        <fullName evidence="4">tRNA pseudouridylate synthase I</fullName>
    </alternativeName>
    <alternativeName>
        <fullName evidence="4">tRNA-uridine isomerase I</fullName>
    </alternativeName>
</protein>
<dbReference type="InterPro" id="IPR020097">
    <property type="entry name" value="PsdUridine_synth_TruA_a/b_dom"/>
</dbReference>
<dbReference type="GO" id="GO:0003723">
    <property type="term" value="F:RNA binding"/>
    <property type="evidence" value="ECO:0007669"/>
    <property type="project" value="InterPro"/>
</dbReference>
<evidence type="ECO:0000256" key="4">
    <source>
        <dbReference type="HAMAP-Rule" id="MF_00171"/>
    </source>
</evidence>
<evidence type="ECO:0000313" key="9">
    <source>
        <dbReference type="EMBL" id="MST86203.1"/>
    </source>
</evidence>
<dbReference type="SUPFAM" id="SSF55120">
    <property type="entry name" value="Pseudouridine synthase"/>
    <property type="match status" value="1"/>
</dbReference>
<dbReference type="HAMAP" id="MF_00171">
    <property type="entry name" value="TruA"/>
    <property type="match status" value="1"/>
</dbReference>
<dbReference type="RefSeq" id="WP_154546860.1">
    <property type="nucleotide sequence ID" value="NZ_VUMX01000001.1"/>
</dbReference>
<dbReference type="PANTHER" id="PTHR11142:SF0">
    <property type="entry name" value="TRNA PSEUDOURIDINE SYNTHASE-LIKE 1"/>
    <property type="match status" value="1"/>
</dbReference>
<dbReference type="FunFam" id="3.30.70.580:FF:000001">
    <property type="entry name" value="tRNA pseudouridine synthase A"/>
    <property type="match status" value="1"/>
</dbReference>
<comment type="catalytic activity">
    <reaction evidence="4 7">
        <text>uridine(38/39/40) in tRNA = pseudouridine(38/39/40) in tRNA</text>
        <dbReference type="Rhea" id="RHEA:22376"/>
        <dbReference type="Rhea" id="RHEA-COMP:10085"/>
        <dbReference type="Rhea" id="RHEA-COMP:10087"/>
        <dbReference type="ChEBI" id="CHEBI:65314"/>
        <dbReference type="ChEBI" id="CHEBI:65315"/>
        <dbReference type="EC" id="5.4.99.12"/>
    </reaction>
</comment>
<dbReference type="Proteomes" id="UP000438120">
    <property type="component" value="Unassembled WGS sequence"/>
</dbReference>
<dbReference type="Gene3D" id="3.30.70.580">
    <property type="entry name" value="Pseudouridine synthase I, catalytic domain, N-terminal subdomain"/>
    <property type="match status" value="1"/>
</dbReference>
<dbReference type="InterPro" id="IPR020094">
    <property type="entry name" value="TruA/RsuA/RluB/E/F_N"/>
</dbReference>
<evidence type="ECO:0000259" key="8">
    <source>
        <dbReference type="Pfam" id="PF01416"/>
    </source>
</evidence>
<gene>
    <name evidence="4 9" type="primary">truA</name>
    <name evidence="9" type="ORF">FYJ62_00685</name>
</gene>